<reference evidence="2 3" key="1">
    <citation type="journal article" date="2015" name="Stand. Genomic Sci.">
        <title>Genomic Encyclopedia of Bacterial and Archaeal Type Strains, Phase III: the genomes of soil and plant-associated and newly described type strains.</title>
        <authorList>
            <person name="Whitman W.B."/>
            <person name="Woyke T."/>
            <person name="Klenk H.P."/>
            <person name="Zhou Y."/>
            <person name="Lilburn T.G."/>
            <person name="Beck B.J."/>
            <person name="De Vos P."/>
            <person name="Vandamme P."/>
            <person name="Eisen J.A."/>
            <person name="Garrity G."/>
            <person name="Hugenholtz P."/>
            <person name="Kyrpides N.C."/>
        </authorList>
    </citation>
    <scope>NUCLEOTIDE SEQUENCE [LARGE SCALE GENOMIC DNA]</scope>
    <source>
        <strain evidence="2 3">CGMCC 1.7271</strain>
    </source>
</reference>
<comment type="caution">
    <text evidence="2">The sequence shown here is derived from an EMBL/GenBank/DDBJ whole genome shotgun (WGS) entry which is preliminary data.</text>
</comment>
<dbReference type="AlphaFoldDB" id="A0A562SR58"/>
<keyword evidence="1" id="KW-0175">Coiled coil</keyword>
<organism evidence="2 3">
    <name type="scientific">Lacibacter cauensis</name>
    <dbReference type="NCBI Taxonomy" id="510947"/>
    <lineage>
        <taxon>Bacteria</taxon>
        <taxon>Pseudomonadati</taxon>
        <taxon>Bacteroidota</taxon>
        <taxon>Chitinophagia</taxon>
        <taxon>Chitinophagales</taxon>
        <taxon>Chitinophagaceae</taxon>
        <taxon>Lacibacter</taxon>
    </lineage>
</organism>
<accession>A0A562SR58</accession>
<dbReference type="RefSeq" id="WP_144885334.1">
    <property type="nucleotide sequence ID" value="NZ_VLLE01000003.1"/>
</dbReference>
<feature type="coiled-coil region" evidence="1">
    <location>
        <begin position="343"/>
        <end position="377"/>
    </location>
</feature>
<dbReference type="Proteomes" id="UP000316167">
    <property type="component" value="Unassembled WGS sequence"/>
</dbReference>
<gene>
    <name evidence="2" type="ORF">IQ13_1368</name>
</gene>
<proteinExistence type="predicted"/>
<sequence length="393" mass="45703">MKVLHLTGHFQKWNLDSYFQNSIGDGFVFCAYSFEEGFFAKDKVNGYVTDEILAHSFFDLQYYGKKEGGNIQKGKLGTYPFHPTANAESEEQTNVLIESLIKQGITYQIDNLGLKNVIIPNYYENERPNDFIAIIKSINKWLTANKVDGIKYFMTLPIANHTIIDEAKIDELLFHLTDLPIVFDGYYIVCEAKPDARQKISTDFKYLRNLATIFKTLKKQKFETIYAYANWDALVFLSLTDIDYITIGTYENLRNFTIKRFTTQEDGGPSKGWYFSEALLNFVKAQFLDLIRNQKGIDIIKNERNVFSDAILVEGYPWSNQKPEVHKNYLLTITRLLKELASEKDLEKRKKLLIAKIDQAVKNYEQLERLHITLTDESKNYHLGMWKSFLLTQ</sequence>
<evidence type="ECO:0000313" key="3">
    <source>
        <dbReference type="Proteomes" id="UP000316167"/>
    </source>
</evidence>
<name>A0A562SR58_9BACT</name>
<dbReference type="OrthoDB" id="622374at2"/>
<evidence type="ECO:0000256" key="1">
    <source>
        <dbReference type="SAM" id="Coils"/>
    </source>
</evidence>
<protein>
    <submittedName>
        <fullName evidence="2">Uncharacterized protein</fullName>
    </submittedName>
</protein>
<evidence type="ECO:0000313" key="2">
    <source>
        <dbReference type="EMBL" id="TWI83260.1"/>
    </source>
</evidence>
<dbReference type="EMBL" id="VLLE01000003">
    <property type="protein sequence ID" value="TWI83260.1"/>
    <property type="molecule type" value="Genomic_DNA"/>
</dbReference>
<keyword evidence="3" id="KW-1185">Reference proteome</keyword>